<evidence type="ECO:0000256" key="1">
    <source>
        <dbReference type="SAM" id="Phobius"/>
    </source>
</evidence>
<dbReference type="eggNOG" id="arCOG02405">
    <property type="taxonomic scope" value="Archaea"/>
</dbReference>
<dbReference type="Pfam" id="PF13386">
    <property type="entry name" value="DsbD_2"/>
    <property type="match status" value="1"/>
</dbReference>
<keyword evidence="1" id="KW-0812">Transmembrane</keyword>
<feature type="transmembrane region" description="Helical" evidence="1">
    <location>
        <begin position="388"/>
        <end position="410"/>
    </location>
</feature>
<protein>
    <submittedName>
        <fullName evidence="3">Cytochrome c-type biogenesis protein</fullName>
    </submittedName>
</protein>
<feature type="transmembrane region" description="Helical" evidence="1">
    <location>
        <begin position="229"/>
        <end position="252"/>
    </location>
</feature>
<keyword evidence="4" id="KW-1185">Reference proteome</keyword>
<evidence type="ECO:0000313" key="3">
    <source>
        <dbReference type="EMBL" id="ACS90783.1"/>
    </source>
</evidence>
<dbReference type="InterPro" id="IPR036249">
    <property type="entry name" value="Thioredoxin-like_sf"/>
</dbReference>
<feature type="transmembrane region" description="Helical" evidence="1">
    <location>
        <begin position="189"/>
        <end position="222"/>
    </location>
</feature>
<dbReference type="SUPFAM" id="SSF52833">
    <property type="entry name" value="Thioredoxin-like"/>
    <property type="match status" value="1"/>
</dbReference>
<dbReference type="HOGENOM" id="CLU_732847_0_0_2"/>
<keyword evidence="1" id="KW-0472">Membrane</keyword>
<keyword evidence="1" id="KW-1133">Transmembrane helix</keyword>
<dbReference type="EMBL" id="CP001463">
    <property type="protein sequence ID" value="ACS90783.1"/>
    <property type="molecule type" value="Genomic_DNA"/>
</dbReference>
<dbReference type="PANTHER" id="PTHR31272:SF9">
    <property type="entry name" value="BLL1027 PROTEIN"/>
    <property type="match status" value="1"/>
</dbReference>
<dbReference type="STRING" id="604354.TSIB_1732"/>
<feature type="transmembrane region" description="Helical" evidence="1">
    <location>
        <begin position="335"/>
        <end position="357"/>
    </location>
</feature>
<dbReference type="Gene3D" id="3.40.30.10">
    <property type="entry name" value="Glutaredoxin"/>
    <property type="match status" value="1"/>
</dbReference>
<reference evidence="3 4" key="1">
    <citation type="journal article" date="2009" name="Appl. Environ. Microbiol.">
        <title>Metabolic versatility and indigenous origin of the archaeon Thermococcus sibiricus, isolated from a siberian oil reservoir, as revealed by genome analysis.</title>
        <authorList>
            <person name="Mardanov A.V."/>
            <person name="Ravin N.V."/>
            <person name="Svetlitchnyi V.A."/>
            <person name="Beletsky A.V."/>
            <person name="Miroshnichenko M.L."/>
            <person name="Bonch-Osmolovskaya E.A."/>
            <person name="Skryabin K.G."/>
        </authorList>
    </citation>
    <scope>NUCLEOTIDE SEQUENCE [LARGE SCALE GENOMIC DNA]</scope>
    <source>
        <strain evidence="4">DSM 12597 / MM 739</strain>
    </source>
</reference>
<evidence type="ECO:0000259" key="2">
    <source>
        <dbReference type="Pfam" id="PF13386"/>
    </source>
</evidence>
<proteinExistence type="predicted"/>
<dbReference type="InterPro" id="IPR051790">
    <property type="entry name" value="Cytochrome_c-biogenesis_DsbD"/>
</dbReference>
<gene>
    <name evidence="3" type="ordered locus">TSIB_1732</name>
</gene>
<dbReference type="Proteomes" id="UP000009079">
    <property type="component" value="Chromosome"/>
</dbReference>
<feature type="transmembrane region" description="Helical" evidence="1">
    <location>
        <begin position="301"/>
        <end position="323"/>
    </location>
</feature>
<sequence>MGGNVKKAIIFLVALVIFTNLVSANAMTYGELKFYNPSNEEELEELLSAHEGEYFLVFYHSETCPACTYMKNNVFPTEKAREVLKGINLITIDVYRVRGLTNLRYRVYGEVLVIQPDNTGYYRPKERGEVVNVGVPGTPTMVIFKVENGEKILKSIAVGALNPQGLEFFVQNSIGDEKPKEEKENSSNISLVLLLSIFSAGILSVFSPCVLPLIVGTFSLLFAKRRVEVIIVGLVMSFSLLGALAGVLGSYIVQIRGALYFIGGLGFIFVGASLISDTINQKFTSFIPHPSERVYSKNGHIYDFLLGSALGVTWIGCIAPYVGFAVITAALSGSILKGIIIMSVYGLGIGLTIYLLLSSKDLAEWINKKFLSGKISLNEGKKARWEKILGIVIILFGLLMLTELTPLKLWSRIFEELAKL</sequence>
<name>C6A588_THESM</name>
<evidence type="ECO:0000313" key="4">
    <source>
        <dbReference type="Proteomes" id="UP000009079"/>
    </source>
</evidence>
<dbReference type="InterPro" id="IPR039447">
    <property type="entry name" value="UreH-like_TM_dom"/>
</dbReference>
<dbReference type="KEGG" id="tsi:TSIB_1732"/>
<dbReference type="AlphaFoldDB" id="C6A588"/>
<feature type="domain" description="Urease accessory protein UreH-like transmembrane" evidence="2">
    <location>
        <begin position="197"/>
        <end position="398"/>
    </location>
</feature>
<dbReference type="PANTHER" id="PTHR31272">
    <property type="entry name" value="CYTOCHROME C-TYPE BIOGENESIS PROTEIN HI_1454-RELATED"/>
    <property type="match status" value="1"/>
</dbReference>
<organism evidence="3 4">
    <name type="scientific">Thermococcus sibiricus (strain DSM 12597 / MM 739)</name>
    <dbReference type="NCBI Taxonomy" id="604354"/>
    <lineage>
        <taxon>Archaea</taxon>
        <taxon>Methanobacteriati</taxon>
        <taxon>Methanobacteriota</taxon>
        <taxon>Thermococci</taxon>
        <taxon>Thermococcales</taxon>
        <taxon>Thermococcaceae</taxon>
        <taxon>Thermococcus</taxon>
    </lineage>
</organism>
<accession>C6A588</accession>
<feature type="transmembrane region" description="Helical" evidence="1">
    <location>
        <begin position="258"/>
        <end position="280"/>
    </location>
</feature>